<dbReference type="RefSeq" id="WP_416206991.1">
    <property type="nucleotide sequence ID" value="NZ_JBBKTX010000023.1"/>
</dbReference>
<name>A0ABW8NM26_9GAMM</name>
<protein>
    <submittedName>
        <fullName evidence="1">Uncharacterized protein</fullName>
    </submittedName>
</protein>
<dbReference type="EMBL" id="JBBKTX010000023">
    <property type="protein sequence ID" value="MFK4754023.1"/>
    <property type="molecule type" value="Genomic_DNA"/>
</dbReference>
<accession>A0ABW8NM26</accession>
<evidence type="ECO:0000313" key="2">
    <source>
        <dbReference type="Proteomes" id="UP001620597"/>
    </source>
</evidence>
<keyword evidence="2" id="KW-1185">Reference proteome</keyword>
<evidence type="ECO:0000313" key="1">
    <source>
        <dbReference type="EMBL" id="MFK4754023.1"/>
    </source>
</evidence>
<dbReference type="Proteomes" id="UP001620597">
    <property type="component" value="Unassembled WGS sequence"/>
</dbReference>
<organism evidence="1 2">
    <name type="scientific">Oceanobacter antarcticus</name>
    <dbReference type="NCBI Taxonomy" id="3133425"/>
    <lineage>
        <taxon>Bacteria</taxon>
        <taxon>Pseudomonadati</taxon>
        <taxon>Pseudomonadota</taxon>
        <taxon>Gammaproteobacteria</taxon>
        <taxon>Oceanospirillales</taxon>
        <taxon>Oceanospirillaceae</taxon>
        <taxon>Oceanobacter</taxon>
    </lineage>
</organism>
<proteinExistence type="predicted"/>
<gene>
    <name evidence="1" type="ORF">WG929_16550</name>
</gene>
<sequence length="178" mass="19625">MSEIAVQLAGSELWLLEQVQFCLQHELNASLQTSHYLAIIVAGGARRFVECEIPECITRHYRQASSFRHCSLSADDPLVGRALAGQPVSELLWRCAWQAWNGDVLPGGSFNRRGRLRALPAAHLLVEGLTAERELIQQLAKLLYQQALTSRQLADLSGAPDALAERFFATAECAGLLE</sequence>
<reference evidence="1 2" key="1">
    <citation type="submission" date="2024-03" db="EMBL/GenBank/DDBJ databases">
        <title>High-quality draft genome sequence of Oceanobacter sp. wDCs-4.</title>
        <authorList>
            <person name="Dong C."/>
        </authorList>
    </citation>
    <scope>NUCLEOTIDE SEQUENCE [LARGE SCALE GENOMIC DNA]</scope>
    <source>
        <strain evidence="2">wDCs-4</strain>
    </source>
</reference>
<comment type="caution">
    <text evidence="1">The sequence shown here is derived from an EMBL/GenBank/DDBJ whole genome shotgun (WGS) entry which is preliminary data.</text>
</comment>